<dbReference type="EMBL" id="JBHSMH010000001">
    <property type="protein sequence ID" value="MFC5467084.1"/>
    <property type="molecule type" value="Genomic_DNA"/>
</dbReference>
<proteinExistence type="predicted"/>
<keyword evidence="3" id="KW-1185">Reference proteome</keyword>
<feature type="compositionally biased region" description="Basic and acidic residues" evidence="1">
    <location>
        <begin position="31"/>
        <end position="47"/>
    </location>
</feature>
<evidence type="ECO:0000313" key="3">
    <source>
        <dbReference type="Proteomes" id="UP001596105"/>
    </source>
</evidence>
<dbReference type="InterPro" id="IPR025435">
    <property type="entry name" value="YfhD-like"/>
</dbReference>
<name>A0ABW0LMG6_9BACL</name>
<dbReference type="Pfam" id="PF14151">
    <property type="entry name" value="YfhD"/>
    <property type="match status" value="1"/>
</dbReference>
<reference evidence="3" key="1">
    <citation type="journal article" date="2019" name="Int. J. Syst. Evol. Microbiol.">
        <title>The Global Catalogue of Microorganisms (GCM) 10K type strain sequencing project: providing services to taxonomists for standard genome sequencing and annotation.</title>
        <authorList>
            <consortium name="The Broad Institute Genomics Platform"/>
            <consortium name="The Broad Institute Genome Sequencing Center for Infectious Disease"/>
            <person name="Wu L."/>
            <person name="Ma J."/>
        </authorList>
    </citation>
    <scope>NUCLEOTIDE SEQUENCE [LARGE SCALE GENOMIC DNA]</scope>
    <source>
        <strain evidence="3">CCUG 57113</strain>
    </source>
</reference>
<dbReference type="Proteomes" id="UP001596105">
    <property type="component" value="Unassembled WGS sequence"/>
</dbReference>
<sequence>MANLNKQQEELPTASAEDVEFSEEMADSDDREAAERAAQADRRAEGD</sequence>
<feature type="region of interest" description="Disordered" evidence="1">
    <location>
        <begin position="1"/>
        <end position="47"/>
    </location>
</feature>
<accession>A0ABW0LMG6</accession>
<evidence type="ECO:0000256" key="1">
    <source>
        <dbReference type="SAM" id="MobiDB-lite"/>
    </source>
</evidence>
<feature type="compositionally biased region" description="Acidic residues" evidence="1">
    <location>
        <begin position="17"/>
        <end position="30"/>
    </location>
</feature>
<protein>
    <submittedName>
        <fullName evidence="2">YfhD family protein</fullName>
    </submittedName>
</protein>
<dbReference type="RefSeq" id="WP_378080944.1">
    <property type="nucleotide sequence ID" value="NZ_JBHSMH010000001.1"/>
</dbReference>
<evidence type="ECO:0000313" key="2">
    <source>
        <dbReference type="EMBL" id="MFC5467084.1"/>
    </source>
</evidence>
<organism evidence="2 3">
    <name type="scientific">Cohnella suwonensis</name>
    <dbReference type="NCBI Taxonomy" id="696072"/>
    <lineage>
        <taxon>Bacteria</taxon>
        <taxon>Bacillati</taxon>
        <taxon>Bacillota</taxon>
        <taxon>Bacilli</taxon>
        <taxon>Bacillales</taxon>
        <taxon>Paenibacillaceae</taxon>
        <taxon>Cohnella</taxon>
    </lineage>
</organism>
<comment type="caution">
    <text evidence="2">The sequence shown here is derived from an EMBL/GenBank/DDBJ whole genome shotgun (WGS) entry which is preliminary data.</text>
</comment>
<gene>
    <name evidence="2" type="ORF">ACFPPD_00005</name>
</gene>